<protein>
    <recommendedName>
        <fullName evidence="12">Sarcosine oxidase subunit beta</fullName>
        <ecNumber evidence="11">1.5.3.24</ecNumber>
    </recommendedName>
    <alternativeName>
        <fullName evidence="13">Sarcosine oxidase (5,10-methylenetetrahydrofolate-forming) subunit beta</fullName>
    </alternativeName>
    <alternativeName>
        <fullName evidence="14">Tetrameric sarcosine oxidase subunit beta</fullName>
    </alternativeName>
</protein>
<evidence type="ECO:0000256" key="3">
    <source>
        <dbReference type="ARBA" id="ARBA00004496"/>
    </source>
</evidence>
<dbReference type="GO" id="GO:0046653">
    <property type="term" value="P:tetrahydrofolate metabolic process"/>
    <property type="evidence" value="ECO:0007669"/>
    <property type="project" value="InterPro"/>
</dbReference>
<dbReference type="InterPro" id="IPR036188">
    <property type="entry name" value="FAD/NAD-bd_sf"/>
</dbReference>
<dbReference type="GO" id="GO:0005737">
    <property type="term" value="C:cytoplasm"/>
    <property type="evidence" value="ECO:0007669"/>
    <property type="project" value="UniProtKB-SubCell"/>
</dbReference>
<comment type="catalytic activity">
    <reaction evidence="15">
        <text>sarcosine + O2 + H2O = formaldehyde + glycine + H2O2</text>
        <dbReference type="Rhea" id="RHEA:13313"/>
        <dbReference type="ChEBI" id="CHEBI:15377"/>
        <dbReference type="ChEBI" id="CHEBI:15379"/>
        <dbReference type="ChEBI" id="CHEBI:16240"/>
        <dbReference type="ChEBI" id="CHEBI:16842"/>
        <dbReference type="ChEBI" id="CHEBI:57305"/>
        <dbReference type="ChEBI" id="CHEBI:57433"/>
    </reaction>
</comment>
<keyword evidence="5" id="KW-0285">Flavoprotein</keyword>
<keyword evidence="4" id="KW-0963">Cytoplasm</keyword>
<evidence type="ECO:0000256" key="5">
    <source>
        <dbReference type="ARBA" id="ARBA00022630"/>
    </source>
</evidence>
<dbReference type="RefSeq" id="WP_050661330.1">
    <property type="nucleotide sequence ID" value="NZ_CP118494.1"/>
</dbReference>
<dbReference type="EMBL" id="LGVV01000003">
    <property type="protein sequence ID" value="KNX42973.1"/>
    <property type="molecule type" value="Genomic_DNA"/>
</dbReference>
<evidence type="ECO:0000256" key="6">
    <source>
        <dbReference type="ARBA" id="ARBA00022643"/>
    </source>
</evidence>
<evidence type="ECO:0000256" key="12">
    <source>
        <dbReference type="ARBA" id="ARBA00044150"/>
    </source>
</evidence>
<evidence type="ECO:0000256" key="9">
    <source>
        <dbReference type="ARBA" id="ARBA00023002"/>
    </source>
</evidence>
<evidence type="ECO:0000256" key="7">
    <source>
        <dbReference type="ARBA" id="ARBA00022741"/>
    </source>
</evidence>
<dbReference type="Proteomes" id="UP000037046">
    <property type="component" value="Unassembled WGS sequence"/>
</dbReference>
<keyword evidence="6" id="KW-0288">FMN</keyword>
<dbReference type="PANTHER" id="PTHR13847">
    <property type="entry name" value="SARCOSINE DEHYDROGENASE-RELATED"/>
    <property type="match status" value="1"/>
</dbReference>
<keyword evidence="8" id="KW-0274">FAD</keyword>
<dbReference type="PANTHER" id="PTHR13847:SF287">
    <property type="entry name" value="FAD-DEPENDENT OXIDOREDUCTASE DOMAIN-CONTAINING PROTEIN 1"/>
    <property type="match status" value="1"/>
</dbReference>
<evidence type="ECO:0000256" key="11">
    <source>
        <dbReference type="ARBA" id="ARBA00044044"/>
    </source>
</evidence>
<evidence type="ECO:0000256" key="16">
    <source>
        <dbReference type="ARBA" id="ARBA00048917"/>
    </source>
</evidence>
<evidence type="ECO:0000256" key="14">
    <source>
        <dbReference type="ARBA" id="ARBA00044295"/>
    </source>
</evidence>
<dbReference type="InterPro" id="IPR006076">
    <property type="entry name" value="FAD-dep_OxRdtase"/>
</dbReference>
<evidence type="ECO:0000259" key="17">
    <source>
        <dbReference type="PROSITE" id="PS50206"/>
    </source>
</evidence>
<evidence type="ECO:0000256" key="4">
    <source>
        <dbReference type="ARBA" id="ARBA00022490"/>
    </source>
</evidence>
<evidence type="ECO:0000313" key="18">
    <source>
        <dbReference type="EMBL" id="KNX42973.1"/>
    </source>
</evidence>
<comment type="caution">
    <text evidence="18">The sequence shown here is derived from an EMBL/GenBank/DDBJ whole genome shotgun (WGS) entry which is preliminary data.</text>
</comment>
<accession>A0A0L6CZV6</accession>
<reference evidence="19" key="1">
    <citation type="submission" date="2015-07" db="EMBL/GenBank/DDBJ databases">
        <title>Draft Genome Sequence of Roseovarius tolerans EL-164, a producer of N-Acylated Alanine Methyl Esters (NAMEs).</title>
        <authorList>
            <person name="Voget S."/>
            <person name="Bruns H."/>
            <person name="Wagner-Doebler I."/>
            <person name="Schulz S."/>
            <person name="Daniel R."/>
        </authorList>
    </citation>
    <scope>NUCLEOTIDE SEQUENCE [LARGE SCALE GENOMIC DNA]</scope>
    <source>
        <strain evidence="19">EL-164</strain>
    </source>
</reference>
<dbReference type="STRING" id="74031.SAMN04488077_10347"/>
<dbReference type="AlphaFoldDB" id="A0A0L6CZV6"/>
<dbReference type="GO" id="GO:0008115">
    <property type="term" value="F:sarcosine oxidase activity"/>
    <property type="evidence" value="ECO:0007669"/>
    <property type="project" value="InterPro"/>
</dbReference>
<dbReference type="SUPFAM" id="SSF51905">
    <property type="entry name" value="FAD/NAD(P)-binding domain"/>
    <property type="match status" value="1"/>
</dbReference>
<dbReference type="OrthoDB" id="9815989at2"/>
<evidence type="ECO:0000313" key="19">
    <source>
        <dbReference type="Proteomes" id="UP000037046"/>
    </source>
</evidence>
<comment type="subcellular location">
    <subcellularLocation>
        <location evidence="3">Cytoplasm</location>
    </subcellularLocation>
</comment>
<dbReference type="Gene3D" id="3.50.50.60">
    <property type="entry name" value="FAD/NAD(P)-binding domain"/>
    <property type="match status" value="1"/>
</dbReference>
<dbReference type="InterPro" id="IPR001763">
    <property type="entry name" value="Rhodanese-like_dom"/>
</dbReference>
<name>A0A0L6CZV6_9RHOB</name>
<evidence type="ECO:0000256" key="1">
    <source>
        <dbReference type="ARBA" id="ARBA00001917"/>
    </source>
</evidence>
<dbReference type="Pfam" id="PF01266">
    <property type="entry name" value="DAO"/>
    <property type="match status" value="1"/>
</dbReference>
<dbReference type="PROSITE" id="PS50206">
    <property type="entry name" value="RHODANESE_3"/>
    <property type="match status" value="1"/>
</dbReference>
<evidence type="ECO:0000256" key="8">
    <source>
        <dbReference type="ARBA" id="ARBA00022827"/>
    </source>
</evidence>
<sequence length="416" mass="45348">MRYSALKILREGLTGNKGWTPAWRDPEPKPEYDIVIIGGGGHGLATAYYLAKEFGLRNIAVLEKGWIGSGNVGRNTTIIRSNYLLPGNEPFYEMSLKLWEGLEQDFNYNAMVSQRSILNLIHSDAQRDAFVRRANAMFLAGADAELADADQLRAELPFLDFDNARFPIKGGLYQRRGGTVRHDAVAWGYARGADARGVDIIQNCEVTGFDIENGKCRGVETTRGAIRARKVGVCVAGSSGRVMALAGMRLPIESHVLQAFVTEGLKPVLPGVITFGAGHFYVSQSDKGGLVFGGDIDGYNSYAQRGNLPVVEDVAEGGMAIMPMIGRARLLRSWGGIMDMSMDGSPFIDRTHIDGLYFNGGWCYGGFKATPASGLCYAHLLAKDAPHPVATEMRLDRFARGHLIDEKGMGNQPNLH</sequence>
<dbReference type="Gene3D" id="3.30.9.10">
    <property type="entry name" value="D-Amino Acid Oxidase, subunit A, domain 2"/>
    <property type="match status" value="1"/>
</dbReference>
<keyword evidence="19" id="KW-1185">Reference proteome</keyword>
<comment type="cofactor">
    <cofactor evidence="2">
        <name>FAD</name>
        <dbReference type="ChEBI" id="CHEBI:57692"/>
    </cofactor>
</comment>
<dbReference type="PATRIC" id="fig|74031.6.peg.387"/>
<comment type="similarity">
    <text evidence="10">Belongs to the SoxB family.</text>
</comment>
<evidence type="ECO:0000256" key="2">
    <source>
        <dbReference type="ARBA" id="ARBA00001974"/>
    </source>
</evidence>
<keyword evidence="7" id="KW-0547">Nucleotide-binding</keyword>
<proteinExistence type="inferred from homology"/>
<gene>
    <name evidence="18" type="primary">soxB_2</name>
    <name evidence="18" type="ORF">ROTO_03780</name>
</gene>
<dbReference type="EC" id="1.5.3.24" evidence="11"/>
<comment type="cofactor">
    <cofactor evidence="1">
        <name>FMN</name>
        <dbReference type="ChEBI" id="CHEBI:58210"/>
    </cofactor>
</comment>
<feature type="domain" description="Rhodanese" evidence="17">
    <location>
        <begin position="34"/>
        <end position="78"/>
    </location>
</feature>
<evidence type="ECO:0000256" key="13">
    <source>
        <dbReference type="ARBA" id="ARBA00044216"/>
    </source>
</evidence>
<evidence type="ECO:0000256" key="15">
    <source>
        <dbReference type="ARBA" id="ARBA00047316"/>
    </source>
</evidence>
<dbReference type="NCBIfam" id="TIGR01373">
    <property type="entry name" value="soxB"/>
    <property type="match status" value="1"/>
</dbReference>
<keyword evidence="9 18" id="KW-0560">Oxidoreductase</keyword>
<organism evidence="18 19">
    <name type="scientific">Roseovarius tolerans</name>
    <dbReference type="NCBI Taxonomy" id="74031"/>
    <lineage>
        <taxon>Bacteria</taxon>
        <taxon>Pseudomonadati</taxon>
        <taxon>Pseudomonadota</taxon>
        <taxon>Alphaproteobacteria</taxon>
        <taxon>Rhodobacterales</taxon>
        <taxon>Roseobacteraceae</taxon>
        <taxon>Roseovarius</taxon>
    </lineage>
</organism>
<comment type="catalytic activity">
    <reaction evidence="16">
        <text>sarcosine + (6S)-5,6,7,8-tetrahydrofolate + O2 = (6R)-5,10-methylene-5,6,7,8-tetrahydrofolate + glycine + H2O2</text>
        <dbReference type="Rhea" id="RHEA:70455"/>
        <dbReference type="ChEBI" id="CHEBI:15379"/>
        <dbReference type="ChEBI" id="CHEBI:15636"/>
        <dbReference type="ChEBI" id="CHEBI:16240"/>
        <dbReference type="ChEBI" id="CHEBI:57305"/>
        <dbReference type="ChEBI" id="CHEBI:57433"/>
        <dbReference type="ChEBI" id="CHEBI:57453"/>
        <dbReference type="EC" id="1.5.3.24"/>
    </reaction>
</comment>
<evidence type="ECO:0000256" key="10">
    <source>
        <dbReference type="ARBA" id="ARBA00043973"/>
    </source>
</evidence>
<dbReference type="GO" id="GO:0000166">
    <property type="term" value="F:nucleotide binding"/>
    <property type="evidence" value="ECO:0007669"/>
    <property type="project" value="UniProtKB-KW"/>
</dbReference>
<dbReference type="InterPro" id="IPR006278">
    <property type="entry name" value="SoxB"/>
</dbReference>